<reference evidence="3" key="1">
    <citation type="submission" date="2013-05" db="EMBL/GenBank/DDBJ databases">
        <authorList>
            <person name="Yim A.K.Y."/>
            <person name="Chan T.F."/>
            <person name="Ji K.M."/>
            <person name="Liu X.Y."/>
            <person name="Zhou J.W."/>
            <person name="Li R.Q."/>
            <person name="Yang K.Y."/>
            <person name="Li J."/>
            <person name="Li M."/>
            <person name="Law P.T.W."/>
            <person name="Wu Y.L."/>
            <person name="Cai Z.L."/>
            <person name="Qin H."/>
            <person name="Bao Y."/>
            <person name="Leung R.K.K."/>
            <person name="Ng P.K.S."/>
            <person name="Zou J."/>
            <person name="Zhong X.J."/>
            <person name="Ran P.X."/>
            <person name="Zhong N.S."/>
            <person name="Liu Z.G."/>
            <person name="Tsui S.K.W."/>
        </authorList>
    </citation>
    <scope>NUCLEOTIDE SEQUENCE</scope>
    <source>
        <strain evidence="3">Derf</strain>
        <tissue evidence="3">Whole organism</tissue>
    </source>
</reference>
<gene>
    <name evidence="3" type="primary">DNAJC12</name>
    <name evidence="3" type="ORF">DERF_004591</name>
</gene>
<evidence type="ECO:0000256" key="1">
    <source>
        <dbReference type="ARBA" id="ARBA00023186"/>
    </source>
</evidence>
<dbReference type="InterPro" id="IPR029827">
    <property type="entry name" value="JDP1-like"/>
</dbReference>
<organism evidence="3 4">
    <name type="scientific">Dermatophagoides farinae</name>
    <name type="common">American house dust mite</name>
    <dbReference type="NCBI Taxonomy" id="6954"/>
    <lineage>
        <taxon>Eukaryota</taxon>
        <taxon>Metazoa</taxon>
        <taxon>Ecdysozoa</taxon>
        <taxon>Arthropoda</taxon>
        <taxon>Chelicerata</taxon>
        <taxon>Arachnida</taxon>
        <taxon>Acari</taxon>
        <taxon>Acariformes</taxon>
        <taxon>Sarcoptiformes</taxon>
        <taxon>Astigmata</taxon>
        <taxon>Psoroptidia</taxon>
        <taxon>Analgoidea</taxon>
        <taxon>Pyroglyphidae</taxon>
        <taxon>Dermatophagoidinae</taxon>
        <taxon>Dermatophagoides</taxon>
    </lineage>
</organism>
<dbReference type="InterPro" id="IPR036869">
    <property type="entry name" value="J_dom_sf"/>
</dbReference>
<dbReference type="PROSITE" id="PS50076">
    <property type="entry name" value="DNAJ_2"/>
    <property type="match status" value="1"/>
</dbReference>
<dbReference type="PANTHER" id="PTHR44500:SF1">
    <property type="entry name" value="DNAJ HOMOLOG SUBFAMILY C MEMBER 12"/>
    <property type="match status" value="1"/>
</dbReference>
<keyword evidence="1" id="KW-0143">Chaperone</keyword>
<reference evidence="3" key="2">
    <citation type="journal article" date="2022" name="Res Sq">
        <title>Comparative Genomics Reveals Insights into the Divergent Evolution of Astigmatic Mites and Household Pest Adaptations.</title>
        <authorList>
            <person name="Xiong Q."/>
            <person name="Wan A.T.-Y."/>
            <person name="Liu X.-Y."/>
            <person name="Fung C.S.-H."/>
            <person name="Xiao X."/>
            <person name="Malainual N."/>
            <person name="Hou J."/>
            <person name="Wang L."/>
            <person name="Wang M."/>
            <person name="Yang K."/>
            <person name="Cui Y."/>
            <person name="Leung E."/>
            <person name="Nong W."/>
            <person name="Shin S.-K."/>
            <person name="Au S."/>
            <person name="Jeong K.Y."/>
            <person name="Chew F.T."/>
            <person name="Hui J."/>
            <person name="Leung T.F."/>
            <person name="Tungtrongchitr A."/>
            <person name="Zhong N."/>
            <person name="Liu Z."/>
            <person name="Tsui S."/>
        </authorList>
    </citation>
    <scope>NUCLEOTIDE SEQUENCE</scope>
    <source>
        <strain evidence="3">Derf</strain>
        <tissue evidence="3">Whole organism</tissue>
    </source>
</reference>
<proteinExistence type="predicted"/>
<dbReference type="GO" id="GO:0005737">
    <property type="term" value="C:cytoplasm"/>
    <property type="evidence" value="ECO:0007669"/>
    <property type="project" value="TreeGrafter"/>
</dbReference>
<dbReference type="Gene3D" id="1.10.287.110">
    <property type="entry name" value="DnaJ domain"/>
    <property type="match status" value="1"/>
</dbReference>
<protein>
    <submittedName>
        <fullName evidence="3">DnaJ sub C member 12</fullName>
    </submittedName>
</protein>
<dbReference type="OrthoDB" id="436519at2759"/>
<sequence length="173" mass="20312">MFVNEILHNHNNKESIDYYTILGCDPGSTTEQIIAEYRNRALELHPDKATNNDERDRKEREQKFCQLLQAKDTLIDVNKRKQYDRWLRSGLSISYEKFSSLTNQTSIHWMNNNNQRNRAKAITNSMLNDDQLSSSNTLPAINDPIESFRFNHSSSSSSFNDDKILKMFRNYQI</sequence>
<name>A0A922I5A4_DERFA</name>
<dbReference type="SMART" id="SM00271">
    <property type="entry name" value="DnaJ"/>
    <property type="match status" value="1"/>
</dbReference>
<dbReference type="Proteomes" id="UP000790347">
    <property type="component" value="Unassembled WGS sequence"/>
</dbReference>
<dbReference type="CDD" id="cd06257">
    <property type="entry name" value="DnaJ"/>
    <property type="match status" value="1"/>
</dbReference>
<dbReference type="InterPro" id="IPR001623">
    <property type="entry name" value="DnaJ_domain"/>
</dbReference>
<evidence type="ECO:0000313" key="4">
    <source>
        <dbReference type="Proteomes" id="UP000790347"/>
    </source>
</evidence>
<feature type="domain" description="J" evidence="2">
    <location>
        <begin position="17"/>
        <end position="87"/>
    </location>
</feature>
<comment type="caution">
    <text evidence="3">The sequence shown here is derived from an EMBL/GenBank/DDBJ whole genome shotgun (WGS) entry which is preliminary data.</text>
</comment>
<dbReference type="PANTHER" id="PTHR44500">
    <property type="entry name" value="DNAJ HOMOLOG SUBFAMILY C MEMBER 12"/>
    <property type="match status" value="1"/>
</dbReference>
<keyword evidence="4" id="KW-1185">Reference proteome</keyword>
<evidence type="ECO:0000259" key="2">
    <source>
        <dbReference type="PROSITE" id="PS50076"/>
    </source>
</evidence>
<evidence type="ECO:0000313" key="3">
    <source>
        <dbReference type="EMBL" id="KAH9520911.1"/>
    </source>
</evidence>
<dbReference type="EMBL" id="ASGP02000002">
    <property type="protein sequence ID" value="KAH9520911.1"/>
    <property type="molecule type" value="Genomic_DNA"/>
</dbReference>
<dbReference type="Pfam" id="PF00226">
    <property type="entry name" value="DnaJ"/>
    <property type="match status" value="1"/>
</dbReference>
<dbReference type="PRINTS" id="PR00625">
    <property type="entry name" value="JDOMAIN"/>
</dbReference>
<dbReference type="AlphaFoldDB" id="A0A922I5A4"/>
<accession>A0A922I5A4</accession>
<dbReference type="SUPFAM" id="SSF46565">
    <property type="entry name" value="Chaperone J-domain"/>
    <property type="match status" value="1"/>
</dbReference>